<keyword evidence="13 17" id="KW-0186">Copper</keyword>
<keyword evidence="14 17" id="KW-0496">Mitochondrion</keyword>
<comment type="cofactor">
    <cofactor evidence="17">
        <name>Cu cation</name>
        <dbReference type="ChEBI" id="CHEBI:23378"/>
    </cofactor>
    <text evidence="17">Binds a copper A center.</text>
</comment>
<dbReference type="PROSITE" id="PS00078">
    <property type="entry name" value="COX2"/>
    <property type="match status" value="1"/>
</dbReference>
<dbReference type="EMBL" id="JX435822">
    <property type="protein sequence ID" value="AFV57324.1"/>
    <property type="molecule type" value="Genomic_DNA"/>
</dbReference>
<keyword evidence="8 17" id="KW-0999">Mitochondrion inner membrane</keyword>
<evidence type="ECO:0000256" key="14">
    <source>
        <dbReference type="ARBA" id="ARBA00023128"/>
    </source>
</evidence>
<dbReference type="InterPro" id="IPR008972">
    <property type="entry name" value="Cupredoxin"/>
</dbReference>
<dbReference type="Gene3D" id="2.60.40.420">
    <property type="entry name" value="Cupredoxins - blue copper proteins"/>
    <property type="match status" value="1"/>
</dbReference>
<keyword evidence="11 17" id="KW-0249">Electron transport</keyword>
<dbReference type="GO" id="GO:0004129">
    <property type="term" value="F:cytochrome-c oxidase activity"/>
    <property type="evidence" value="ECO:0007669"/>
    <property type="project" value="UniProtKB-EC"/>
</dbReference>
<dbReference type="SUPFAM" id="SSF49503">
    <property type="entry name" value="Cupredoxins"/>
    <property type="match status" value="1"/>
</dbReference>
<evidence type="ECO:0000256" key="15">
    <source>
        <dbReference type="ARBA" id="ARBA00023136"/>
    </source>
</evidence>
<dbReference type="RefSeq" id="YP_007026423.1">
    <property type="nucleotide sequence ID" value="NC_019646.1"/>
</dbReference>
<keyword evidence="9" id="KW-0460">Magnesium</keyword>
<evidence type="ECO:0000256" key="12">
    <source>
        <dbReference type="ARBA" id="ARBA00022989"/>
    </source>
</evidence>
<evidence type="ECO:0000256" key="11">
    <source>
        <dbReference type="ARBA" id="ARBA00022982"/>
    </source>
</evidence>
<dbReference type="GO" id="GO:0005507">
    <property type="term" value="F:copper ion binding"/>
    <property type="evidence" value="ECO:0007669"/>
    <property type="project" value="InterPro"/>
</dbReference>
<dbReference type="PRINTS" id="PR01166">
    <property type="entry name" value="CYCOXIDASEII"/>
</dbReference>
<dbReference type="Pfam" id="PF00116">
    <property type="entry name" value="COX2"/>
    <property type="match status" value="1"/>
</dbReference>
<keyword evidence="12 18" id="KW-1133">Transmembrane helix</keyword>
<dbReference type="InterPro" id="IPR045187">
    <property type="entry name" value="CcO_II"/>
</dbReference>
<evidence type="ECO:0000256" key="18">
    <source>
        <dbReference type="SAM" id="Phobius"/>
    </source>
</evidence>
<dbReference type="GO" id="GO:0005743">
    <property type="term" value="C:mitochondrial inner membrane"/>
    <property type="evidence" value="ECO:0007669"/>
    <property type="project" value="UniProtKB-SubCell"/>
</dbReference>
<dbReference type="PROSITE" id="PS50857">
    <property type="entry name" value="COX2_CUA"/>
    <property type="match status" value="1"/>
</dbReference>
<reference evidence="22" key="2">
    <citation type="journal article" date="2020" name="Mitochondrial DNA Part B Resour">
        <title>The complete mitochondrial genome of Hapalogenys analis (Perciformes, Haemulidea) except for control region, obtained by whole genome sequencing.</title>
        <authorList>
            <person name="Zheng Y."/>
            <person name="Feng L."/>
            <person name="Liu H."/>
            <person name="Song R."/>
            <person name="Xu S."/>
            <person name="Shi H."/>
            <person name="Gao T."/>
        </authorList>
    </citation>
    <scope>NUCLEOTIDE SEQUENCE</scope>
</reference>
<evidence type="ECO:0000256" key="3">
    <source>
        <dbReference type="ARBA" id="ARBA00015946"/>
    </source>
</evidence>
<feature type="domain" description="Cytochrome oxidase subunit II copper A binding" evidence="19">
    <location>
        <begin position="92"/>
        <end position="225"/>
    </location>
</feature>
<evidence type="ECO:0000259" key="20">
    <source>
        <dbReference type="PROSITE" id="PS50999"/>
    </source>
</evidence>
<evidence type="ECO:0000256" key="8">
    <source>
        <dbReference type="ARBA" id="ARBA00022792"/>
    </source>
</evidence>
<dbReference type="InterPro" id="IPR001505">
    <property type="entry name" value="Copper_CuA"/>
</dbReference>
<feature type="transmembrane region" description="Helical" evidence="18">
    <location>
        <begin position="21"/>
        <end position="43"/>
    </location>
</feature>
<keyword evidence="4 17" id="KW-0813">Transport</keyword>
<dbReference type="InterPro" id="IPR034210">
    <property type="entry name" value="CcO_II_C"/>
</dbReference>
<dbReference type="InterPro" id="IPR011759">
    <property type="entry name" value="Cyt_c_oxidase_su2_TM_dom"/>
</dbReference>
<evidence type="ECO:0000256" key="13">
    <source>
        <dbReference type="ARBA" id="ARBA00023008"/>
    </source>
</evidence>
<dbReference type="FunFam" id="2.60.40.420:FF:000001">
    <property type="entry name" value="Cytochrome c oxidase subunit 2"/>
    <property type="match status" value="1"/>
</dbReference>
<keyword evidence="5 17" id="KW-0679">Respiratory chain</keyword>
<dbReference type="FunFam" id="1.10.287.90:FF:000001">
    <property type="entry name" value="Cytochrome c oxidase subunit 2"/>
    <property type="match status" value="1"/>
</dbReference>
<evidence type="ECO:0000256" key="9">
    <source>
        <dbReference type="ARBA" id="ARBA00022842"/>
    </source>
</evidence>
<evidence type="ECO:0000256" key="7">
    <source>
        <dbReference type="ARBA" id="ARBA00022723"/>
    </source>
</evidence>
<feature type="domain" description="Cytochrome oxidase subunit II transmembrane region profile" evidence="20">
    <location>
        <begin position="1"/>
        <end position="91"/>
    </location>
</feature>
<dbReference type="GO" id="GO:0016491">
    <property type="term" value="F:oxidoreductase activity"/>
    <property type="evidence" value="ECO:0007669"/>
    <property type="project" value="InterPro"/>
</dbReference>
<comment type="subcellular location">
    <subcellularLocation>
        <location evidence="1 17">Mitochondrion inner membrane</location>
        <topology evidence="1 17">Multi-pass membrane protein</topology>
    </subcellularLocation>
</comment>
<reference evidence="21" key="1">
    <citation type="submission" date="2012-07" db="EMBL/GenBank/DDBJ databases">
        <authorList>
            <person name="Xu T.J."/>
            <person name="Zhang B."/>
            <person name="Wang R.X."/>
        </authorList>
    </citation>
    <scope>NUCLEOTIDE SEQUENCE</scope>
</reference>
<evidence type="ECO:0000313" key="21">
    <source>
        <dbReference type="EMBL" id="AFV57324.1"/>
    </source>
</evidence>
<dbReference type="EMBL" id="MT561534">
    <property type="protein sequence ID" value="QOH92221.1"/>
    <property type="molecule type" value="Genomic_DNA"/>
</dbReference>
<dbReference type="InterPro" id="IPR014222">
    <property type="entry name" value="Cyt_c_oxidase_su2"/>
</dbReference>
<dbReference type="Pfam" id="PF02790">
    <property type="entry name" value="COX2_TM"/>
    <property type="match status" value="1"/>
</dbReference>
<evidence type="ECO:0000259" key="19">
    <source>
        <dbReference type="PROSITE" id="PS50857"/>
    </source>
</evidence>
<dbReference type="InterPro" id="IPR036257">
    <property type="entry name" value="Cyt_c_oxidase_su2_TM_sf"/>
</dbReference>
<dbReference type="PANTHER" id="PTHR22888">
    <property type="entry name" value="CYTOCHROME C OXIDASE, SUBUNIT II"/>
    <property type="match status" value="1"/>
</dbReference>
<geneLocation type="mitochondrion" evidence="21"/>
<dbReference type="SUPFAM" id="SSF81464">
    <property type="entry name" value="Cytochrome c oxidase subunit II-like, transmembrane region"/>
    <property type="match status" value="1"/>
</dbReference>
<keyword evidence="10" id="KW-1278">Translocase</keyword>
<dbReference type="CTD" id="4513"/>
<evidence type="ECO:0000256" key="4">
    <source>
        <dbReference type="ARBA" id="ARBA00022448"/>
    </source>
</evidence>
<evidence type="ECO:0000256" key="1">
    <source>
        <dbReference type="ARBA" id="ARBA00004448"/>
    </source>
</evidence>
<dbReference type="NCBIfam" id="TIGR02866">
    <property type="entry name" value="CoxB"/>
    <property type="match status" value="1"/>
</dbReference>
<evidence type="ECO:0000256" key="17">
    <source>
        <dbReference type="RuleBase" id="RU000457"/>
    </source>
</evidence>
<dbReference type="Gene3D" id="1.10.287.90">
    <property type="match status" value="1"/>
</dbReference>
<evidence type="ECO:0000256" key="2">
    <source>
        <dbReference type="ARBA" id="ARBA00007866"/>
    </source>
</evidence>
<evidence type="ECO:0000256" key="16">
    <source>
        <dbReference type="ARBA" id="ARBA00049512"/>
    </source>
</evidence>
<feature type="transmembrane region" description="Helical" evidence="18">
    <location>
        <begin position="63"/>
        <end position="85"/>
    </location>
</feature>
<dbReference type="GO" id="GO:0042773">
    <property type="term" value="P:ATP synthesis coupled electron transport"/>
    <property type="evidence" value="ECO:0007669"/>
    <property type="project" value="TreeGrafter"/>
</dbReference>
<keyword evidence="15 17" id="KW-0472">Membrane</keyword>
<accession>K4P401</accession>
<evidence type="ECO:0000256" key="6">
    <source>
        <dbReference type="ARBA" id="ARBA00022692"/>
    </source>
</evidence>
<dbReference type="GeneID" id="14050061"/>
<proteinExistence type="inferred from homology"/>
<protein>
    <recommendedName>
        <fullName evidence="3 17">Cytochrome c oxidase subunit 2</fullName>
    </recommendedName>
</protein>
<dbReference type="InterPro" id="IPR002429">
    <property type="entry name" value="CcO_II-like_C"/>
</dbReference>
<comment type="function">
    <text evidence="17">Component of the cytochrome c oxidase, the last enzyme in the mitochondrial electron transport chain which drives oxidative phosphorylation. The respiratory chain contains 3 multisubunit complexes succinate dehydrogenase (complex II, CII), ubiquinol-cytochrome c oxidoreductase (cytochrome b-c1 complex, complex III, CIII) and cytochrome c oxidase (complex IV, CIV), that cooperate to transfer electrons derived from NADH and succinate to molecular oxygen, creating an electrochemical gradient over the inner membrane that drives transmembrane transport and the ATP synthase. Cytochrome c oxidase is the component of the respiratory chain that catalyzes the reduction of oxygen to water. Electrons originating from reduced cytochrome c in the intermembrane space (IMS) are transferred via the dinuclear copper A center (CU(A)) of subunit 2 and heme A of subunit 1 to the active site in subunit 1, a binuclear center (BNC) formed by heme A3 and copper B (CU(B)). The BNC reduces molecular oxygen to 2 water molecules using 4 electrons from cytochrome c in the IMS and 4 protons from the mitochondrial matrix.</text>
</comment>
<dbReference type="CDD" id="cd13912">
    <property type="entry name" value="CcO_II_C"/>
    <property type="match status" value="1"/>
</dbReference>
<evidence type="ECO:0000313" key="22">
    <source>
        <dbReference type="EMBL" id="QOH92221.1"/>
    </source>
</evidence>
<organism evidence="21">
    <name type="scientific">Hapalogenys analis</name>
    <name type="common">broadbanded velvetchin</name>
    <dbReference type="NCBI Taxonomy" id="360505"/>
    <lineage>
        <taxon>Eukaryota</taxon>
        <taxon>Metazoa</taxon>
        <taxon>Chordata</taxon>
        <taxon>Craniata</taxon>
        <taxon>Vertebrata</taxon>
        <taxon>Euteleostomi</taxon>
        <taxon>Actinopterygii</taxon>
        <taxon>Neopterygii</taxon>
        <taxon>Teleostei</taxon>
        <taxon>Neoteleostei</taxon>
        <taxon>Acanthomorphata</taxon>
        <taxon>Eupercaria</taxon>
        <taxon>Lobotiformes</taxon>
        <taxon>Hapalogenyidae</taxon>
        <taxon>Hapalogenys</taxon>
    </lineage>
</organism>
<comment type="similarity">
    <text evidence="2 17">Belongs to the cytochrome c oxidase subunit 2 family.</text>
</comment>
<dbReference type="PANTHER" id="PTHR22888:SF9">
    <property type="entry name" value="CYTOCHROME C OXIDASE SUBUNIT 2"/>
    <property type="match status" value="1"/>
</dbReference>
<comment type="catalytic activity">
    <reaction evidence="16">
        <text>4 Fe(II)-[cytochrome c] + O2 + 8 H(+)(in) = 4 Fe(III)-[cytochrome c] + 2 H2O + 4 H(+)(out)</text>
        <dbReference type="Rhea" id="RHEA:11436"/>
        <dbReference type="Rhea" id="RHEA-COMP:10350"/>
        <dbReference type="Rhea" id="RHEA-COMP:14399"/>
        <dbReference type="ChEBI" id="CHEBI:15377"/>
        <dbReference type="ChEBI" id="CHEBI:15378"/>
        <dbReference type="ChEBI" id="CHEBI:15379"/>
        <dbReference type="ChEBI" id="CHEBI:29033"/>
        <dbReference type="ChEBI" id="CHEBI:29034"/>
        <dbReference type="EC" id="7.1.1.9"/>
    </reaction>
    <physiologicalReaction direction="left-to-right" evidence="16">
        <dbReference type="Rhea" id="RHEA:11437"/>
    </physiologicalReaction>
</comment>
<dbReference type="AlphaFoldDB" id="K4P401"/>
<dbReference type="PROSITE" id="PS50999">
    <property type="entry name" value="COX2_TM"/>
    <property type="match status" value="1"/>
</dbReference>
<name>K4P401_9TELE</name>
<keyword evidence="6 17" id="KW-0812">Transmembrane</keyword>
<sequence>MAHPGQIGFQDAGSPAMEELLLFHDHALMVAFLICAFVLYMIVSTTVTSLSDKIALESHSFEAAWAMGPAFLVTSVSLPSLQILYMMDEVNSPYITVKAVGHQWYWSYEYDNYQDLQFDSYMIPTEELRDGQFRLLDTDHRIVIPAAFPIRMMTSSEDVIHAWAVPALAVKMDAVPGRLNQLTFVTTRPGVYFGQCSEICGANHSFMPIVVEAIPAGPFDDWASSFTDQD</sequence>
<gene>
    <name evidence="21" type="primary">COX2</name>
    <name evidence="22" type="synonym">COII</name>
</gene>
<keyword evidence="7 17" id="KW-0479">Metal-binding</keyword>
<evidence type="ECO:0000256" key="5">
    <source>
        <dbReference type="ARBA" id="ARBA00022660"/>
    </source>
</evidence>
<evidence type="ECO:0000256" key="10">
    <source>
        <dbReference type="ARBA" id="ARBA00022967"/>
    </source>
</evidence>